<evidence type="ECO:0000256" key="3">
    <source>
        <dbReference type="ARBA" id="ARBA00022801"/>
    </source>
</evidence>
<evidence type="ECO:0000313" key="9">
    <source>
        <dbReference type="Proteomes" id="UP000614047"/>
    </source>
</evidence>
<evidence type="ECO:0000259" key="6">
    <source>
        <dbReference type="Pfam" id="PF17389"/>
    </source>
</evidence>
<dbReference type="AlphaFoldDB" id="A0A931DIW9"/>
<dbReference type="InterPro" id="IPR035396">
    <property type="entry name" value="Bac_rhamnosid6H"/>
</dbReference>
<gene>
    <name evidence="8" type="ORF">IW256_001661</name>
</gene>
<dbReference type="PANTHER" id="PTHR33307:SF6">
    <property type="entry name" value="ALPHA-RHAMNOSIDASE (EUROFUNG)-RELATED"/>
    <property type="match status" value="1"/>
</dbReference>
<dbReference type="Gene3D" id="2.60.420.10">
    <property type="entry name" value="Maltose phosphorylase, domain 3"/>
    <property type="match status" value="1"/>
</dbReference>
<evidence type="ECO:0000259" key="5">
    <source>
        <dbReference type="Pfam" id="PF08531"/>
    </source>
</evidence>
<proteinExistence type="predicted"/>
<dbReference type="Proteomes" id="UP000614047">
    <property type="component" value="Unassembled WGS sequence"/>
</dbReference>
<evidence type="ECO:0000313" key="8">
    <source>
        <dbReference type="EMBL" id="MBG6087548.1"/>
    </source>
</evidence>
<dbReference type="EMBL" id="JADOUA010000001">
    <property type="protein sequence ID" value="MBG6087548.1"/>
    <property type="molecule type" value="Genomic_DNA"/>
</dbReference>
<dbReference type="InterPro" id="IPR008928">
    <property type="entry name" value="6-hairpin_glycosidase_sf"/>
</dbReference>
<dbReference type="InterPro" id="IPR008902">
    <property type="entry name" value="Rhamnosid_concanavalin"/>
</dbReference>
<dbReference type="Pfam" id="PF05592">
    <property type="entry name" value="Bac_rhamnosid"/>
    <property type="match status" value="1"/>
</dbReference>
<sequence>MTTLLPNAESLTQDGLTPYGLTCEMVQTPLGLDEPSPRLSWKLRSSRRGDAQTSYRITAALDRRDLDDAERLIWDTGRRESADGVLVPYDGPPLQSSTRYHWRVEVWDAGGAAAGRADSWFETGLLHPGEWRAAWIGRDAETATVMDPPDDEDRTDRTRHLLPCSHLRRSFDLGDRRPVRARIYASARGVYELRLNGRRVGDAELAPGWTEYDRRILYQTYDVSELLEEGENVLGAVLADGWWSGFVGFDSRHQAQHYGKAPQVIVQVLLDHADGSRRWIVSDDRWRERTGAITYADLLMGECVDARDDLPGWDRPGHDGTGWNAAAVLDRDTGVLRAAPDEPVRVTEDVPARSVVRRPGGHHIVDLGQNMVGRVRLTVRGAERGRRVRLRHAEMLADGELYLANLRTAEATDVYVAAGNSVEVFEPRFTFHGFRYVEVSGYPGELRPDDVVGRVLHSDTPLTGEFECSDETVNRLHANIRWGQRGNFVAVPTDCPQRDERLGWLADAQVFLPTACRNADVGAFFARWMRDVVDAQDADGAFPDVAPKLCIERGGAPAWGDGGVIIPWHLYRAYGDRRVLERSYAAMTAWVGHVHRHNPDLVWRHRVGNHYGDWLQVDAETPREVLATAYFARSTQIVAHAARTLGRDADAERFGALHEAVRDAFVGNFVDTGTGRFGGEARVAGGTQTGYLLALAFGLMPERLVPAAVAHLAADIEARGHHLTTGFVGVSLLCPVLAEHGRADLAYALLHQDTYPSWAYSIRHGATTIWERWDGWTEEHGFQSPAMNSFNHYSLGSVGDWLYGGVAGIDQHPDSVAYRHLLLRPNVGGRLTWARARQETPLGTAACGWSLHPASGPLDLRVEVTVPPGAQATLHIPTADPRSVHESRGGLPERGVDIVGSLPEELVVRLDSGTYHFSAAAPRR</sequence>
<dbReference type="Pfam" id="PF08531">
    <property type="entry name" value="Bac_rhamnosid_N"/>
    <property type="match status" value="1"/>
</dbReference>
<feature type="domain" description="Alpha-L-rhamnosidase concanavalin-like" evidence="4">
    <location>
        <begin position="359"/>
        <end position="457"/>
    </location>
</feature>
<dbReference type="InterPro" id="IPR035398">
    <property type="entry name" value="Bac_rhamnosid_C"/>
</dbReference>
<dbReference type="RefSeq" id="WP_197010391.1">
    <property type="nucleotide sequence ID" value="NZ_BAABES010000024.1"/>
</dbReference>
<evidence type="ECO:0000259" key="4">
    <source>
        <dbReference type="Pfam" id="PF05592"/>
    </source>
</evidence>
<accession>A0A931DIW9</accession>
<dbReference type="Gene3D" id="2.60.120.260">
    <property type="entry name" value="Galactose-binding domain-like"/>
    <property type="match status" value="2"/>
</dbReference>
<dbReference type="InterPro" id="IPR013737">
    <property type="entry name" value="Bac_rhamnosid_N"/>
</dbReference>
<evidence type="ECO:0000256" key="2">
    <source>
        <dbReference type="ARBA" id="ARBA00012652"/>
    </source>
</evidence>
<feature type="domain" description="Bacterial alpha-L-rhamnosidase N-terminal" evidence="5">
    <location>
        <begin position="178"/>
        <end position="348"/>
    </location>
</feature>
<keyword evidence="9" id="KW-1185">Reference proteome</keyword>
<dbReference type="PANTHER" id="PTHR33307">
    <property type="entry name" value="ALPHA-RHAMNOSIDASE (EUROFUNG)"/>
    <property type="match status" value="1"/>
</dbReference>
<comment type="catalytic activity">
    <reaction evidence="1">
        <text>Hydrolysis of terminal non-reducing alpha-L-rhamnose residues in alpha-L-rhamnosides.</text>
        <dbReference type="EC" id="3.2.1.40"/>
    </reaction>
</comment>
<dbReference type="GO" id="GO:0005975">
    <property type="term" value="P:carbohydrate metabolic process"/>
    <property type="evidence" value="ECO:0007669"/>
    <property type="project" value="InterPro"/>
</dbReference>
<dbReference type="SUPFAM" id="SSF48208">
    <property type="entry name" value="Six-hairpin glycosidases"/>
    <property type="match status" value="1"/>
</dbReference>
<keyword evidence="3 8" id="KW-0378">Hydrolase</keyword>
<feature type="domain" description="Alpha-L-rhamnosidase six-hairpin glycosidase" evidence="6">
    <location>
        <begin position="463"/>
        <end position="804"/>
    </location>
</feature>
<dbReference type="Pfam" id="PF17389">
    <property type="entry name" value="Bac_rhamnosid6H"/>
    <property type="match status" value="1"/>
</dbReference>
<dbReference type="Pfam" id="PF25788">
    <property type="entry name" value="Ig_Rha78A_N"/>
    <property type="match status" value="1"/>
</dbReference>
<dbReference type="Pfam" id="PF17390">
    <property type="entry name" value="Bac_rhamnosid_C"/>
    <property type="match status" value="1"/>
</dbReference>
<dbReference type="Gene3D" id="2.60.40.10">
    <property type="entry name" value="Immunoglobulins"/>
    <property type="match status" value="1"/>
</dbReference>
<dbReference type="InterPro" id="IPR012341">
    <property type="entry name" value="6hp_glycosidase-like_sf"/>
</dbReference>
<dbReference type="PIRSF" id="PIRSF010631">
    <property type="entry name" value="A-rhamnsds"/>
    <property type="match status" value="1"/>
</dbReference>
<dbReference type="EC" id="3.2.1.40" evidence="2"/>
<dbReference type="Gene3D" id="1.50.10.10">
    <property type="match status" value="1"/>
</dbReference>
<evidence type="ECO:0000259" key="7">
    <source>
        <dbReference type="Pfam" id="PF17390"/>
    </source>
</evidence>
<keyword evidence="8" id="KW-0326">Glycosidase</keyword>
<reference evidence="8" key="1">
    <citation type="submission" date="2020-11" db="EMBL/GenBank/DDBJ databases">
        <title>Sequencing the genomes of 1000 actinobacteria strains.</title>
        <authorList>
            <person name="Klenk H.-P."/>
        </authorList>
    </citation>
    <scope>NUCLEOTIDE SEQUENCE</scope>
    <source>
        <strain evidence="8">DSM 43175</strain>
    </source>
</reference>
<comment type="caution">
    <text evidence="8">The sequence shown here is derived from an EMBL/GenBank/DDBJ whole genome shotgun (WGS) entry which is preliminary data.</text>
</comment>
<name>A0A931DIW9_9ACTN</name>
<feature type="domain" description="Alpha-L-rhamnosidase C-terminal" evidence="7">
    <location>
        <begin position="808"/>
        <end position="889"/>
    </location>
</feature>
<protein>
    <recommendedName>
        <fullName evidence="2">alpha-L-rhamnosidase</fullName>
        <ecNumber evidence="2">3.2.1.40</ecNumber>
    </recommendedName>
</protein>
<dbReference type="InterPro" id="IPR013783">
    <property type="entry name" value="Ig-like_fold"/>
</dbReference>
<dbReference type="InterPro" id="IPR016007">
    <property type="entry name" value="Alpha_rhamnosid"/>
</dbReference>
<dbReference type="GO" id="GO:0030596">
    <property type="term" value="F:alpha-L-rhamnosidase activity"/>
    <property type="evidence" value="ECO:0007669"/>
    <property type="project" value="UniProtKB-EC"/>
</dbReference>
<evidence type="ECO:0000256" key="1">
    <source>
        <dbReference type="ARBA" id="ARBA00001445"/>
    </source>
</evidence>
<organism evidence="8 9">
    <name type="scientific">Actinomadura viridis</name>
    <dbReference type="NCBI Taxonomy" id="58110"/>
    <lineage>
        <taxon>Bacteria</taxon>
        <taxon>Bacillati</taxon>
        <taxon>Actinomycetota</taxon>
        <taxon>Actinomycetes</taxon>
        <taxon>Streptosporangiales</taxon>
        <taxon>Thermomonosporaceae</taxon>
        <taxon>Actinomadura</taxon>
    </lineage>
</organism>